<dbReference type="PANTHER" id="PTHR10333:SF42">
    <property type="entry name" value="INHIBITOR OF GROWTH PROTEIN 5"/>
    <property type="match status" value="1"/>
</dbReference>
<dbReference type="PROSITE" id="PS01359">
    <property type="entry name" value="ZF_PHD_1"/>
    <property type="match status" value="1"/>
</dbReference>
<feature type="site" description="Histone H3K4me3 binding" evidence="8">
    <location>
        <position position="231"/>
    </location>
</feature>
<dbReference type="InterPro" id="IPR028651">
    <property type="entry name" value="ING_fam"/>
</dbReference>
<evidence type="ECO:0000256" key="8">
    <source>
        <dbReference type="PIRSR" id="PIRSR628651-50"/>
    </source>
</evidence>
<dbReference type="PROSITE" id="PS50016">
    <property type="entry name" value="ZF_PHD_2"/>
    <property type="match status" value="1"/>
</dbReference>
<feature type="compositionally biased region" description="Acidic residues" evidence="11">
    <location>
        <begin position="203"/>
        <end position="215"/>
    </location>
</feature>
<feature type="binding site" evidence="9">
    <location>
        <position position="261"/>
    </location>
    <ligand>
        <name>Zn(2+)</name>
        <dbReference type="ChEBI" id="CHEBI:29105"/>
        <label>2</label>
    </ligand>
</feature>
<evidence type="ECO:0000256" key="11">
    <source>
        <dbReference type="SAM" id="MobiDB-lite"/>
    </source>
</evidence>
<dbReference type="GO" id="GO:0006325">
    <property type="term" value="P:chromatin organization"/>
    <property type="evidence" value="ECO:0007669"/>
    <property type="project" value="UniProtKB-KW"/>
</dbReference>
<dbReference type="InterPro" id="IPR013083">
    <property type="entry name" value="Znf_RING/FYVE/PHD"/>
</dbReference>
<feature type="binding site" evidence="9">
    <location>
        <position position="239"/>
    </location>
    <ligand>
        <name>Zn(2+)</name>
        <dbReference type="ChEBI" id="CHEBI:29105"/>
        <label>2</label>
    </ligand>
</feature>
<dbReference type="InterPro" id="IPR019787">
    <property type="entry name" value="Znf_PHD-finger"/>
</dbReference>
<reference evidence="13" key="1">
    <citation type="journal article" date="2019" name="G3 (Bethesda)">
        <title>Genome Assemblies of Two Rare Opportunistic Yeast Pathogens: Diutina rugosa (syn. Candida rugosa) and Trichomonascus ciferrii (syn. Candida ciferrii).</title>
        <authorList>
            <person name="Mixao V."/>
            <person name="Saus E."/>
            <person name="Hansen A.P."/>
            <person name="Lass-Florl C."/>
            <person name="Gabaldon T."/>
        </authorList>
    </citation>
    <scope>NUCLEOTIDE SEQUENCE</scope>
    <source>
        <strain evidence="13">CBS 4856</strain>
    </source>
</reference>
<comment type="similarity">
    <text evidence="2">Belongs to the ING family.</text>
</comment>
<dbReference type="GO" id="GO:0008270">
    <property type="term" value="F:zinc ion binding"/>
    <property type="evidence" value="ECO:0007669"/>
    <property type="project" value="UniProtKB-KW"/>
</dbReference>
<keyword evidence="4 10" id="KW-0863">Zinc-finger</keyword>
<evidence type="ECO:0000256" key="2">
    <source>
        <dbReference type="ARBA" id="ARBA00010210"/>
    </source>
</evidence>
<comment type="subcellular location">
    <subcellularLocation>
        <location evidence="1">Nucleus</location>
    </subcellularLocation>
</comment>
<feature type="site" description="Histone H3K4me3 binding" evidence="8">
    <location>
        <position position="235"/>
    </location>
</feature>
<gene>
    <name evidence="13" type="ORF">TRICI_006418</name>
</gene>
<keyword evidence="5 9" id="KW-0862">Zinc</keyword>
<keyword evidence="3 9" id="KW-0479">Metal-binding</keyword>
<keyword evidence="6" id="KW-0156">Chromatin regulator</keyword>
<feature type="compositionally biased region" description="Basic residues" evidence="11">
    <location>
        <begin position="188"/>
        <end position="197"/>
    </location>
</feature>
<feature type="site" description="Histone H3K4me3 binding" evidence="8">
    <location>
        <position position="220"/>
    </location>
</feature>
<dbReference type="VEuPathDB" id="FungiDB:TRICI_006418"/>
<evidence type="ECO:0000259" key="12">
    <source>
        <dbReference type="PROSITE" id="PS50016"/>
    </source>
</evidence>
<feature type="region of interest" description="Disordered" evidence="11">
    <location>
        <begin position="108"/>
        <end position="215"/>
    </location>
</feature>
<evidence type="ECO:0000256" key="5">
    <source>
        <dbReference type="ARBA" id="ARBA00022833"/>
    </source>
</evidence>
<feature type="compositionally biased region" description="Basic and acidic residues" evidence="11">
    <location>
        <begin position="108"/>
        <end position="174"/>
    </location>
</feature>
<evidence type="ECO:0000256" key="10">
    <source>
        <dbReference type="PROSITE-ProRule" id="PRU00146"/>
    </source>
</evidence>
<dbReference type="OrthoDB" id="5411773at2759"/>
<evidence type="ECO:0000256" key="3">
    <source>
        <dbReference type="ARBA" id="ARBA00022723"/>
    </source>
</evidence>
<dbReference type="SUPFAM" id="SSF57903">
    <property type="entry name" value="FYVE/PHD zinc finger"/>
    <property type="match status" value="1"/>
</dbReference>
<feature type="binding site" evidence="9">
    <location>
        <position position="221"/>
    </location>
    <ligand>
        <name>Zn(2+)</name>
        <dbReference type="ChEBI" id="CHEBI:29105"/>
        <label>1</label>
    </ligand>
</feature>
<keyword evidence="7" id="KW-0539">Nucleus</keyword>
<evidence type="ECO:0000256" key="4">
    <source>
        <dbReference type="ARBA" id="ARBA00022771"/>
    </source>
</evidence>
<feature type="binding site" evidence="9">
    <location>
        <position position="223"/>
    </location>
    <ligand>
        <name>Zn(2+)</name>
        <dbReference type="ChEBI" id="CHEBI:29105"/>
        <label>1</label>
    </ligand>
</feature>
<comment type="caution">
    <text evidence="13">The sequence shown here is derived from an EMBL/GenBank/DDBJ whole genome shotgun (WGS) entry which is preliminary data.</text>
</comment>
<feature type="site" description="Histone H3K4me3 binding" evidence="8">
    <location>
        <position position="243"/>
    </location>
</feature>
<feature type="binding site" evidence="9">
    <location>
        <position position="264"/>
    </location>
    <ligand>
        <name>Zn(2+)</name>
        <dbReference type="ChEBI" id="CHEBI:29105"/>
        <label>2</label>
    </ligand>
</feature>
<dbReference type="GO" id="GO:0000785">
    <property type="term" value="C:chromatin"/>
    <property type="evidence" value="ECO:0007669"/>
    <property type="project" value="UniProtKB-ARBA"/>
</dbReference>
<dbReference type="Gene3D" id="3.30.40.10">
    <property type="entry name" value="Zinc/RING finger domain, C3HC4 (zinc finger)"/>
    <property type="match status" value="1"/>
</dbReference>
<dbReference type="EMBL" id="SWFS01000532">
    <property type="protein sequence ID" value="KAA8898994.1"/>
    <property type="molecule type" value="Genomic_DNA"/>
</dbReference>
<dbReference type="InterPro" id="IPR011011">
    <property type="entry name" value="Znf_FYVE_PHD"/>
</dbReference>
<dbReference type="GO" id="GO:0006355">
    <property type="term" value="P:regulation of DNA-templated transcription"/>
    <property type="evidence" value="ECO:0007669"/>
    <property type="project" value="TreeGrafter"/>
</dbReference>
<dbReference type="SMART" id="SM00249">
    <property type="entry name" value="PHD"/>
    <property type="match status" value="1"/>
</dbReference>
<evidence type="ECO:0000256" key="7">
    <source>
        <dbReference type="ARBA" id="ARBA00023242"/>
    </source>
</evidence>
<feature type="domain" description="PHD-type" evidence="12">
    <location>
        <begin position="218"/>
        <end position="267"/>
    </location>
</feature>
<feature type="binding site" evidence="9">
    <location>
        <position position="234"/>
    </location>
    <ligand>
        <name>Zn(2+)</name>
        <dbReference type="ChEBI" id="CHEBI:29105"/>
        <label>2</label>
    </ligand>
</feature>
<feature type="binding site" evidence="9">
    <location>
        <position position="245"/>
    </location>
    <ligand>
        <name>Zn(2+)</name>
        <dbReference type="ChEBI" id="CHEBI:29105"/>
        <label>1</label>
    </ligand>
</feature>
<dbReference type="CDD" id="cd15505">
    <property type="entry name" value="PHD_ING"/>
    <property type="match status" value="1"/>
</dbReference>
<evidence type="ECO:0000256" key="9">
    <source>
        <dbReference type="PIRSR" id="PIRSR628651-51"/>
    </source>
</evidence>
<evidence type="ECO:0000256" key="1">
    <source>
        <dbReference type="ARBA" id="ARBA00004123"/>
    </source>
</evidence>
<feature type="binding site" evidence="9">
    <location>
        <position position="248"/>
    </location>
    <ligand>
        <name>Zn(2+)</name>
        <dbReference type="ChEBI" id="CHEBI:29105"/>
        <label>1</label>
    </ligand>
</feature>
<dbReference type="AlphaFoldDB" id="A0A642UHD4"/>
<accession>A0A642UHD4</accession>
<dbReference type="GO" id="GO:0005634">
    <property type="term" value="C:nucleus"/>
    <property type="evidence" value="ECO:0007669"/>
    <property type="project" value="UniProtKB-SubCell"/>
</dbReference>
<dbReference type="InterPro" id="IPR019786">
    <property type="entry name" value="Zinc_finger_PHD-type_CS"/>
</dbReference>
<protein>
    <recommendedName>
        <fullName evidence="12">PHD-type domain-containing protein</fullName>
    </recommendedName>
</protein>
<evidence type="ECO:0000313" key="13">
    <source>
        <dbReference type="EMBL" id="KAA8898994.1"/>
    </source>
</evidence>
<evidence type="ECO:0000313" key="14">
    <source>
        <dbReference type="Proteomes" id="UP000761534"/>
    </source>
</evidence>
<name>A0A642UHD4_9ASCO</name>
<proteinExistence type="inferred from homology"/>
<dbReference type="PANTHER" id="PTHR10333">
    <property type="entry name" value="INHIBITOR OF GROWTH PROTEIN"/>
    <property type="match status" value="1"/>
</dbReference>
<keyword evidence="14" id="KW-1185">Reference proteome</keyword>
<dbReference type="Proteomes" id="UP000761534">
    <property type="component" value="Unassembled WGS sequence"/>
</dbReference>
<dbReference type="InterPro" id="IPR001965">
    <property type="entry name" value="Znf_PHD"/>
</dbReference>
<evidence type="ECO:0000256" key="6">
    <source>
        <dbReference type="ARBA" id="ARBA00022853"/>
    </source>
</evidence>
<organism evidence="13 14">
    <name type="scientific">Trichomonascus ciferrii</name>
    <dbReference type="NCBI Taxonomy" id="44093"/>
    <lineage>
        <taxon>Eukaryota</taxon>
        <taxon>Fungi</taxon>
        <taxon>Dikarya</taxon>
        <taxon>Ascomycota</taxon>
        <taxon>Saccharomycotina</taxon>
        <taxon>Dipodascomycetes</taxon>
        <taxon>Dipodascales</taxon>
        <taxon>Trichomonascaceae</taxon>
        <taxon>Trichomonascus</taxon>
        <taxon>Trichomonascus ciferrii complex</taxon>
    </lineage>
</organism>
<sequence>MEDLQLDLRRSLRLIGTLDKRTNELMEDVDDQLKKLQGMSVGDSFRGDVVTDVARKSSDARLLRLNCLDEAKYMCESVEYVYSQISAEIVKLKNPAWVKDGESNAGKVEMRLTRRQRQEKEEAEKRRENEVEAEKMRAKEKEKEKKDEQAAQKKREARAADKKRHEVETTEKANSRKKKQGREENKRNVQRQKRKRGAQGEPVEQEEAEETEAADDEPRYCFCNDVFYGEMIGCDDPKCKKEWFHLGCVNLRRAPKGEWICPECTERRQKDAQRKRKRRR</sequence>